<dbReference type="Pfam" id="PF04082">
    <property type="entry name" value="Fungal_trans"/>
    <property type="match status" value="1"/>
</dbReference>
<feature type="region of interest" description="Disordered" evidence="2">
    <location>
        <begin position="85"/>
        <end position="106"/>
    </location>
</feature>
<feature type="domain" description="Xylanolytic transcriptional activator regulatory" evidence="4">
    <location>
        <begin position="306"/>
        <end position="379"/>
    </location>
</feature>
<evidence type="ECO:0000313" key="6">
    <source>
        <dbReference type="Proteomes" id="UP001265746"/>
    </source>
</evidence>
<dbReference type="EMBL" id="JAUJFL010000001">
    <property type="protein sequence ID" value="KAK2614504.1"/>
    <property type="molecule type" value="Genomic_DNA"/>
</dbReference>
<dbReference type="EMBL" id="JAUJFL010000001">
    <property type="protein sequence ID" value="KAK2614501.1"/>
    <property type="molecule type" value="Genomic_DNA"/>
</dbReference>
<comment type="caution">
    <text evidence="5">The sequence shown here is derived from an EMBL/GenBank/DDBJ whole genome shotgun (WGS) entry which is preliminary data.</text>
</comment>
<dbReference type="PANTHER" id="PTHR46910:SF32">
    <property type="entry name" value="TRANSCRIPTION FACTOR DOMAIN-CONTAINING PROTEIN-RELATED"/>
    <property type="match status" value="1"/>
</dbReference>
<evidence type="ECO:0000313" key="5">
    <source>
        <dbReference type="EMBL" id="KAK2614504.1"/>
    </source>
</evidence>
<keyword evidence="6" id="KW-1185">Reference proteome</keyword>
<dbReference type="InterPro" id="IPR050987">
    <property type="entry name" value="AtrR-like"/>
</dbReference>
<dbReference type="InterPro" id="IPR007219">
    <property type="entry name" value="XnlR_reg_dom"/>
</dbReference>
<keyword evidence="1" id="KW-0539">Nucleus</keyword>
<protein>
    <recommendedName>
        <fullName evidence="4">Xylanolytic transcriptional activator regulatory domain-containing protein</fullName>
    </recommendedName>
</protein>
<keyword evidence="3" id="KW-1133">Transmembrane helix</keyword>
<dbReference type="SMART" id="SM00906">
    <property type="entry name" value="Fungal_trans"/>
    <property type="match status" value="1"/>
</dbReference>
<evidence type="ECO:0000256" key="3">
    <source>
        <dbReference type="SAM" id="Phobius"/>
    </source>
</evidence>
<sequence length="686" mass="74808">METATAAKRAAKRSSNAYLLDLQRRSGRLEHHPPSPPPAEGSVPLGTSAYPAAEGSVSALSVSAQGDDAVFEDGDSQANLNEVGQVNSSEDQGPNQTSITNPLAASPSTFMSATDGRTFYLGTTSNWSFSGKLLQMAYEYLHQAPLPPSMLLFDGSAYDLGWKSDGQLGSSLESVDKDTPPLALPSLDYSEYLINAVKFHCGQIFHLFDDDDFHRRLQQFYAEPNRRVARGKAGLWYIHFLLVLAFGKIFVMKKPLGKRPCGADFFLKAMQILPPPHMLCQDPVVATEMLCCVALYLQSVDHRNAAHLFIGQAMRTALAYGMHTDMPVAHLGEAHVQRCRKIWWTVYILDRQMTSLMGLPQSIQDGDVHCCLPAFQGSAQRTASLDLHIKLARLIAEVNNTVYGVNGRPNKNFLISTKAALENTAVLASELTQALPLRLDQSGDGVSRMSASLHLLYHQCIVLATRPLAFCCLNIRLESPMGSKPSIPDRFSTVLQVCMEAAQQIIIILESLQAQGLLETFLSLDLDPLYVSSTVLLVGAAVDKSLLVDRDPWVRRCLALLEDIESSGNLISSWRKSEIQQLDKMLAAISDETTIKPARSSVDSAPAGNVGGPSFHGSIFHPEAASNTLNNPGLYPMPQPGPLDVPTTTIGGGDDLWADHILAIASSIQDEDAEWIDRAIVDNSIW</sequence>
<feature type="region of interest" description="Disordered" evidence="2">
    <location>
        <begin position="630"/>
        <end position="650"/>
    </location>
</feature>
<proteinExistence type="predicted"/>
<dbReference type="PANTHER" id="PTHR46910">
    <property type="entry name" value="TRANSCRIPTION FACTOR PDR1"/>
    <property type="match status" value="1"/>
</dbReference>
<name>A0AAD9SRK4_PHOAM</name>
<keyword evidence="3" id="KW-0812">Transmembrane</keyword>
<accession>A0AAD9SRK4</accession>
<feature type="compositionally biased region" description="Basic and acidic residues" evidence="2">
    <location>
        <begin position="22"/>
        <end position="33"/>
    </location>
</feature>
<dbReference type="GO" id="GO:0003677">
    <property type="term" value="F:DNA binding"/>
    <property type="evidence" value="ECO:0007669"/>
    <property type="project" value="InterPro"/>
</dbReference>
<dbReference type="CDD" id="cd12148">
    <property type="entry name" value="fungal_TF_MHR"/>
    <property type="match status" value="1"/>
</dbReference>
<feature type="region of interest" description="Disordered" evidence="2">
    <location>
        <begin position="1"/>
        <end position="50"/>
    </location>
</feature>
<reference evidence="5" key="1">
    <citation type="submission" date="2023-06" db="EMBL/GenBank/DDBJ databases">
        <authorList>
            <person name="Noh H."/>
        </authorList>
    </citation>
    <scope>NUCLEOTIDE SEQUENCE</scope>
    <source>
        <strain evidence="5">DUCC20226</strain>
    </source>
</reference>
<dbReference type="GO" id="GO:0006351">
    <property type="term" value="P:DNA-templated transcription"/>
    <property type="evidence" value="ECO:0007669"/>
    <property type="project" value="InterPro"/>
</dbReference>
<evidence type="ECO:0000256" key="1">
    <source>
        <dbReference type="ARBA" id="ARBA00023242"/>
    </source>
</evidence>
<dbReference type="GO" id="GO:0008270">
    <property type="term" value="F:zinc ion binding"/>
    <property type="evidence" value="ECO:0007669"/>
    <property type="project" value="InterPro"/>
</dbReference>
<keyword evidence="3" id="KW-0472">Membrane</keyword>
<gene>
    <name evidence="5" type="ORF">N8I77_001320</name>
</gene>
<evidence type="ECO:0000256" key="2">
    <source>
        <dbReference type="SAM" id="MobiDB-lite"/>
    </source>
</evidence>
<dbReference type="Proteomes" id="UP001265746">
    <property type="component" value="Unassembled WGS sequence"/>
</dbReference>
<dbReference type="AlphaFoldDB" id="A0AAD9SRK4"/>
<feature type="transmembrane region" description="Helical" evidence="3">
    <location>
        <begin position="234"/>
        <end position="251"/>
    </location>
</feature>
<evidence type="ECO:0000259" key="4">
    <source>
        <dbReference type="SMART" id="SM00906"/>
    </source>
</evidence>
<dbReference type="GO" id="GO:0003700">
    <property type="term" value="F:DNA-binding transcription factor activity"/>
    <property type="evidence" value="ECO:0007669"/>
    <property type="project" value="InterPro"/>
</dbReference>
<organism evidence="5 6">
    <name type="scientific">Phomopsis amygdali</name>
    <name type="common">Fusicoccum amygdali</name>
    <dbReference type="NCBI Taxonomy" id="1214568"/>
    <lineage>
        <taxon>Eukaryota</taxon>
        <taxon>Fungi</taxon>
        <taxon>Dikarya</taxon>
        <taxon>Ascomycota</taxon>
        <taxon>Pezizomycotina</taxon>
        <taxon>Sordariomycetes</taxon>
        <taxon>Sordariomycetidae</taxon>
        <taxon>Diaporthales</taxon>
        <taxon>Diaporthaceae</taxon>
        <taxon>Diaporthe</taxon>
    </lineage>
</organism>